<keyword evidence="2" id="KW-1185">Reference proteome</keyword>
<protein>
    <submittedName>
        <fullName evidence="1">Uncharacterized protein</fullName>
    </submittedName>
</protein>
<dbReference type="AlphaFoldDB" id="A0A3P6Q1P7"/>
<dbReference type="EMBL" id="UYRR01027755">
    <property type="protein sequence ID" value="VDK38190.1"/>
    <property type="molecule type" value="Genomic_DNA"/>
</dbReference>
<reference evidence="1 2" key="1">
    <citation type="submission" date="2018-11" db="EMBL/GenBank/DDBJ databases">
        <authorList>
            <consortium name="Pathogen Informatics"/>
        </authorList>
    </citation>
    <scope>NUCLEOTIDE SEQUENCE [LARGE SCALE GENOMIC DNA]</scope>
</reference>
<gene>
    <name evidence="1" type="ORF">ASIM_LOCUS9264</name>
</gene>
<dbReference type="Proteomes" id="UP000267096">
    <property type="component" value="Unassembled WGS sequence"/>
</dbReference>
<proteinExistence type="predicted"/>
<name>A0A3P6Q1P7_ANISI</name>
<sequence>MIAPESTRIFDMPDVHDYRCDNPRTNTVSSVKLYNRSF</sequence>
<organism evidence="1 2">
    <name type="scientific">Anisakis simplex</name>
    <name type="common">Herring worm</name>
    <dbReference type="NCBI Taxonomy" id="6269"/>
    <lineage>
        <taxon>Eukaryota</taxon>
        <taxon>Metazoa</taxon>
        <taxon>Ecdysozoa</taxon>
        <taxon>Nematoda</taxon>
        <taxon>Chromadorea</taxon>
        <taxon>Rhabditida</taxon>
        <taxon>Spirurina</taxon>
        <taxon>Ascaridomorpha</taxon>
        <taxon>Ascaridoidea</taxon>
        <taxon>Anisakidae</taxon>
        <taxon>Anisakis</taxon>
        <taxon>Anisakis simplex complex</taxon>
    </lineage>
</organism>
<evidence type="ECO:0000313" key="1">
    <source>
        <dbReference type="EMBL" id="VDK38190.1"/>
    </source>
</evidence>
<evidence type="ECO:0000313" key="2">
    <source>
        <dbReference type="Proteomes" id="UP000267096"/>
    </source>
</evidence>
<accession>A0A3P6Q1P7</accession>